<keyword evidence="4" id="KW-1185">Reference proteome</keyword>
<evidence type="ECO:0000313" key="3">
    <source>
        <dbReference type="EMBL" id="CEO94856.1"/>
    </source>
</evidence>
<dbReference type="EMBL" id="CDSF01000002">
    <property type="protein sequence ID" value="CEO94856.1"/>
    <property type="molecule type" value="Genomic_DNA"/>
</dbReference>
<sequence>MSPCSCQELESFDWNQHPQRAFEVGVRCALDDWCVLQTAIADGWAGSDAVGNLNQNELFVQLVKMFGKGNPVDPFDIADFLDLFMANKFNCELEDDSPEWVADLVVRLHADCTVVPPDFSGLKTLIHRNRSPPTLLAIAKGETIPAVPYSCQCSGKTALPKPKSTYISDEERAVDGADDDDDDDDEVVPEVVPLIDPDGWQTVQSKSKRNQHRRRLHSYAYRVRL</sequence>
<dbReference type="InterPro" id="IPR019398">
    <property type="entry name" value="Pre-rRNA_process_TSR2"/>
</dbReference>
<reference evidence="3 4" key="1">
    <citation type="submission" date="2015-02" db="EMBL/GenBank/DDBJ databases">
        <authorList>
            <person name="Chooi Y.-H."/>
        </authorList>
    </citation>
    <scope>NUCLEOTIDE SEQUENCE [LARGE SCALE GENOMIC DNA]</scope>
    <source>
        <strain evidence="3">E3</strain>
    </source>
</reference>
<comment type="similarity">
    <text evidence="1">Belongs to the TSR2 family.</text>
</comment>
<dbReference type="STRING" id="37360.A0A0G4II02"/>
<accession>A0A0G4II02</accession>
<organism evidence="3 4">
    <name type="scientific">Plasmodiophora brassicae</name>
    <name type="common">Clubroot disease agent</name>
    <dbReference type="NCBI Taxonomy" id="37360"/>
    <lineage>
        <taxon>Eukaryota</taxon>
        <taxon>Sar</taxon>
        <taxon>Rhizaria</taxon>
        <taxon>Endomyxa</taxon>
        <taxon>Phytomyxea</taxon>
        <taxon>Plasmodiophorida</taxon>
        <taxon>Plasmodiophoridae</taxon>
        <taxon>Plasmodiophora</taxon>
    </lineage>
</organism>
<name>A0A0G4II02_PLABS</name>
<gene>
    <name evidence="3" type="ORF">PBRA_003669</name>
</gene>
<keyword evidence="2" id="KW-0698">rRNA processing</keyword>
<evidence type="ECO:0008006" key="5">
    <source>
        <dbReference type="Google" id="ProtNLM"/>
    </source>
</evidence>
<evidence type="ECO:0000256" key="1">
    <source>
        <dbReference type="ARBA" id="ARBA00006524"/>
    </source>
</evidence>
<evidence type="ECO:0000313" key="4">
    <source>
        <dbReference type="Proteomes" id="UP000039324"/>
    </source>
</evidence>
<dbReference type="AlphaFoldDB" id="A0A0G4II02"/>
<dbReference type="Pfam" id="PF10273">
    <property type="entry name" value="WGG"/>
    <property type="match status" value="1"/>
</dbReference>
<protein>
    <recommendedName>
        <fullName evidence="5">Pre-rRNA-processing protein TSR2 homolog</fullName>
    </recommendedName>
</protein>
<evidence type="ECO:0000256" key="2">
    <source>
        <dbReference type="ARBA" id="ARBA00022552"/>
    </source>
</evidence>
<dbReference type="GO" id="GO:0006364">
    <property type="term" value="P:rRNA processing"/>
    <property type="evidence" value="ECO:0007669"/>
    <property type="project" value="UniProtKB-KW"/>
</dbReference>
<dbReference type="Proteomes" id="UP000039324">
    <property type="component" value="Unassembled WGS sequence"/>
</dbReference>
<dbReference type="OrthoDB" id="263560at2759"/>
<dbReference type="PANTHER" id="PTHR21250">
    <property type="entry name" value="PRE-RRNA-PROCESSING PROTEIN TSR2 HOMOLOG"/>
    <property type="match status" value="1"/>
</dbReference>
<proteinExistence type="inferred from homology"/>